<dbReference type="STRING" id="266892.SAMN04488054_10950"/>
<accession>A0A1I4LXM7</accession>
<evidence type="ECO:0000313" key="2">
    <source>
        <dbReference type="EMBL" id="SFL95595.1"/>
    </source>
</evidence>
<proteinExistence type="predicted"/>
<evidence type="ECO:0000256" key="1">
    <source>
        <dbReference type="SAM" id="Phobius"/>
    </source>
</evidence>
<feature type="transmembrane region" description="Helical" evidence="1">
    <location>
        <begin position="59"/>
        <end position="91"/>
    </location>
</feature>
<feature type="transmembrane region" description="Helical" evidence="1">
    <location>
        <begin position="29"/>
        <end position="47"/>
    </location>
</feature>
<dbReference type="AlphaFoldDB" id="A0A1I4LXM7"/>
<reference evidence="2 3" key="1">
    <citation type="submission" date="2016-10" db="EMBL/GenBank/DDBJ databases">
        <authorList>
            <person name="de Groot N.N."/>
        </authorList>
    </citation>
    <scope>NUCLEOTIDE SEQUENCE [LARGE SCALE GENOMIC DNA]</scope>
    <source>
        <strain evidence="2 3">CGMCC 1.6134</strain>
    </source>
</reference>
<feature type="transmembrane region" description="Helical" evidence="1">
    <location>
        <begin position="7"/>
        <end position="23"/>
    </location>
</feature>
<dbReference type="Proteomes" id="UP000199668">
    <property type="component" value="Unassembled WGS sequence"/>
</dbReference>
<dbReference type="EMBL" id="FOTY01000009">
    <property type="protein sequence ID" value="SFL95595.1"/>
    <property type="molecule type" value="Genomic_DNA"/>
</dbReference>
<keyword evidence="3" id="KW-1185">Reference proteome</keyword>
<sequence>MMYGRKWNVIIIVLAVVGLFALVGDNVGMVVSILTAIFLFYTGARLLRRAGSGISVASGLILFVIGALVLAGSISFWAGIVVLAAAMGMLWKQRRDSAA</sequence>
<keyword evidence="1" id="KW-0472">Membrane</keyword>
<organism evidence="2 3">
    <name type="scientific">Salibacterium qingdaonense</name>
    <dbReference type="NCBI Taxonomy" id="266892"/>
    <lineage>
        <taxon>Bacteria</taxon>
        <taxon>Bacillati</taxon>
        <taxon>Bacillota</taxon>
        <taxon>Bacilli</taxon>
        <taxon>Bacillales</taxon>
        <taxon>Bacillaceae</taxon>
    </lineage>
</organism>
<keyword evidence="1" id="KW-0812">Transmembrane</keyword>
<dbReference type="OrthoDB" id="2972840at2"/>
<name>A0A1I4LXM7_9BACI</name>
<dbReference type="RefSeq" id="WP_090926727.1">
    <property type="nucleotide sequence ID" value="NZ_FOTY01000009.1"/>
</dbReference>
<keyword evidence="1" id="KW-1133">Transmembrane helix</keyword>
<gene>
    <name evidence="2" type="ORF">SAMN04488054_10950</name>
</gene>
<protein>
    <submittedName>
        <fullName evidence="2">Uncharacterized protein</fullName>
    </submittedName>
</protein>
<evidence type="ECO:0000313" key="3">
    <source>
        <dbReference type="Proteomes" id="UP000199668"/>
    </source>
</evidence>